<dbReference type="AlphaFoldDB" id="A0A238U5V5"/>
<dbReference type="PANTHER" id="PTHR33393">
    <property type="entry name" value="POLYGLUTAMINE SYNTHESIS ACCESSORY PROTEIN RV0574C-RELATED"/>
    <property type="match status" value="1"/>
</dbReference>
<dbReference type="Gene3D" id="3.60.21.10">
    <property type="match status" value="1"/>
</dbReference>
<comment type="similarity">
    <text evidence="1">Belongs to the CapA family.</text>
</comment>
<dbReference type="Pfam" id="PF09587">
    <property type="entry name" value="PGA_cap"/>
    <property type="match status" value="1"/>
</dbReference>
<dbReference type="SUPFAM" id="SSF56300">
    <property type="entry name" value="Metallo-dependent phosphatases"/>
    <property type="match status" value="1"/>
</dbReference>
<keyword evidence="5" id="KW-1185">Reference proteome</keyword>
<protein>
    <recommendedName>
        <fullName evidence="3">Capsule synthesis protein CapA domain-containing protein</fullName>
    </recommendedName>
</protein>
<keyword evidence="2" id="KW-0732">Signal</keyword>
<dbReference type="SMART" id="SM00854">
    <property type="entry name" value="PGA_cap"/>
    <property type="match status" value="1"/>
</dbReference>
<proteinExistence type="inferred from homology"/>
<dbReference type="InterPro" id="IPR019079">
    <property type="entry name" value="Capsule_synth_CapA"/>
</dbReference>
<evidence type="ECO:0000256" key="2">
    <source>
        <dbReference type="SAM" id="SignalP"/>
    </source>
</evidence>
<feature type="signal peptide" evidence="2">
    <location>
        <begin position="1"/>
        <end position="23"/>
    </location>
</feature>
<evidence type="ECO:0000259" key="3">
    <source>
        <dbReference type="SMART" id="SM00854"/>
    </source>
</evidence>
<dbReference type="InterPro" id="IPR029052">
    <property type="entry name" value="Metallo-depent_PP-like"/>
</dbReference>
<name>A0A238U5V5_9FLAO</name>
<reference evidence="4 5" key="1">
    <citation type="submission" date="2017-07" db="EMBL/GenBank/DDBJ databases">
        <authorList>
            <person name="Sun Z.S."/>
            <person name="Albrecht U."/>
            <person name="Echele G."/>
            <person name="Lee C.C."/>
        </authorList>
    </citation>
    <scope>NUCLEOTIDE SEQUENCE [LARGE SCALE GENOMIC DNA]</scope>
    <source>
        <strain evidence="5">type strain: KCTC 22618</strain>
    </source>
</reference>
<evidence type="ECO:0000256" key="1">
    <source>
        <dbReference type="ARBA" id="ARBA00005662"/>
    </source>
</evidence>
<dbReference type="KEGG" id="tje:TJEJU_0607"/>
<dbReference type="CDD" id="cd07381">
    <property type="entry name" value="MPP_CapA"/>
    <property type="match status" value="1"/>
</dbReference>
<dbReference type="EMBL" id="LT899436">
    <property type="protein sequence ID" value="SNR14386.1"/>
    <property type="molecule type" value="Genomic_DNA"/>
</dbReference>
<dbReference type="Proteomes" id="UP000215214">
    <property type="component" value="Chromosome TJEJU"/>
</dbReference>
<feature type="domain" description="Capsule synthesis protein CapA" evidence="3">
    <location>
        <begin position="35"/>
        <end position="277"/>
    </location>
</feature>
<evidence type="ECO:0000313" key="5">
    <source>
        <dbReference type="Proteomes" id="UP000215214"/>
    </source>
</evidence>
<organism evidence="4 5">
    <name type="scientific">Tenacibaculum jejuense</name>
    <dbReference type="NCBI Taxonomy" id="584609"/>
    <lineage>
        <taxon>Bacteria</taxon>
        <taxon>Pseudomonadati</taxon>
        <taxon>Bacteroidota</taxon>
        <taxon>Flavobacteriia</taxon>
        <taxon>Flavobacteriales</taxon>
        <taxon>Flavobacteriaceae</taxon>
        <taxon>Tenacibaculum</taxon>
    </lineage>
</organism>
<evidence type="ECO:0000313" key="4">
    <source>
        <dbReference type="EMBL" id="SNR14386.1"/>
    </source>
</evidence>
<sequence>MLIKKRVLALSIFSLLGGLNAQQADSIQVKEKEINFMAVGDMMLGTTFPNASYLPPKGTYPFKDVQTVFDKADVLFGNLEGTLTDTGKNAKRCKDPSKCYSFKSPESFGKHFEKAGFDVVSVANNHIGDFGSIGIKNTLKTLDNSGIASAGVLSKPTTVFEKDGVKYGLIAFAPNKDCLKLNFVTKGTQMVKNLAKKVDIVIVSFHGGAEGTKHKNVPRKTEYFYGENRGNVYAFAHKMIDAGAGIVLGHGPHVPRAIEVYKGKFIAYSMGNFATYKRFSMSGSKAYSPIFELKLKENGDFIEGKIHSAIQTKTRYPFLDTQERAFNEIKKLTLQDFPENKIKFGKSGKIELK</sequence>
<dbReference type="RefSeq" id="WP_231970241.1">
    <property type="nucleotide sequence ID" value="NZ_LT899436.1"/>
</dbReference>
<gene>
    <name evidence="4" type="ORF">TJEJU_0607</name>
</gene>
<dbReference type="InterPro" id="IPR052169">
    <property type="entry name" value="CW_Biosynth-Accessory"/>
</dbReference>
<feature type="chain" id="PRO_5012376037" description="Capsule synthesis protein CapA domain-containing protein" evidence="2">
    <location>
        <begin position="24"/>
        <end position="353"/>
    </location>
</feature>
<accession>A0A238U5V5</accession>
<dbReference type="PANTHER" id="PTHR33393:SF11">
    <property type="entry name" value="POLYGLUTAMINE SYNTHESIS ACCESSORY PROTEIN RV0574C-RELATED"/>
    <property type="match status" value="1"/>
</dbReference>